<reference evidence="5 6" key="1">
    <citation type="submission" date="2015-03" db="EMBL/GenBank/DDBJ databases">
        <title>Draft genome of the nematode, Opisthorchis viverrini.</title>
        <authorList>
            <person name="Mitreva M."/>
        </authorList>
    </citation>
    <scope>NUCLEOTIDE SEQUENCE [LARGE SCALE GENOMIC DNA]</scope>
    <source>
        <strain evidence="5">Khon Kaen</strain>
    </source>
</reference>
<evidence type="ECO:0000256" key="2">
    <source>
        <dbReference type="ARBA" id="ARBA00022490"/>
    </source>
</evidence>
<dbReference type="GO" id="GO:0005868">
    <property type="term" value="C:cytoplasmic dynein complex"/>
    <property type="evidence" value="ECO:0007669"/>
    <property type="project" value="TreeGrafter"/>
</dbReference>
<dbReference type="SMART" id="SM00320">
    <property type="entry name" value="WD40"/>
    <property type="match status" value="3"/>
</dbReference>
<dbReference type="Proteomes" id="UP000243686">
    <property type="component" value="Unassembled WGS sequence"/>
</dbReference>
<dbReference type="SUPFAM" id="SSF50978">
    <property type="entry name" value="WD40 repeat-like"/>
    <property type="match status" value="1"/>
</dbReference>
<dbReference type="InterPro" id="IPR015943">
    <property type="entry name" value="WD40/YVTN_repeat-like_dom_sf"/>
</dbReference>
<evidence type="ECO:0000256" key="3">
    <source>
        <dbReference type="ARBA" id="ARBA00022574"/>
    </source>
</evidence>
<comment type="subcellular location">
    <subcellularLocation>
        <location evidence="1">Cytoplasm</location>
    </subcellularLocation>
</comment>
<dbReference type="GO" id="GO:0005737">
    <property type="term" value="C:cytoplasm"/>
    <property type="evidence" value="ECO:0007669"/>
    <property type="project" value="UniProtKB-SubCell"/>
</dbReference>
<dbReference type="GO" id="GO:0045504">
    <property type="term" value="F:dynein heavy chain binding"/>
    <property type="evidence" value="ECO:0007669"/>
    <property type="project" value="TreeGrafter"/>
</dbReference>
<sequence length="272" mass="30423">MPDFFLPTLALETLLEMSASFDYGVFRIAFIRRTYVPHAQIIPLAYFSGTPPVNYMAKAILGPLVLHENNAGIVEVLEGHQAPITSVSTHATEGPISFSSLFLTTSFDWSVKLWSTKDSFPICSFEEASDIVFDADWSPLHPAMFATVDCSGKLDLWNLNEDTEVPATRTVTEGQTAISKCRFHSSGLHIAAGDRGGRIHIYDLNETMVTPRADEWNMFAHTVEELRQLALERCDREHTANGITSQGPPNVRIHSKSEWLAEWMLEKPTRVL</sequence>
<gene>
    <name evidence="5" type="ORF">X801_06902</name>
</gene>
<evidence type="ECO:0000313" key="5">
    <source>
        <dbReference type="EMBL" id="OON17261.1"/>
    </source>
</evidence>
<dbReference type="InterPro" id="IPR036322">
    <property type="entry name" value="WD40_repeat_dom_sf"/>
</dbReference>
<name>A0A1S8WSA3_OPIVI</name>
<accession>A0A1S8WSA3</accession>
<keyword evidence="4" id="KW-0677">Repeat</keyword>
<dbReference type="Gene3D" id="2.130.10.10">
    <property type="entry name" value="YVTN repeat-like/Quinoprotein amine dehydrogenase"/>
    <property type="match status" value="1"/>
</dbReference>
<dbReference type="InterPro" id="IPR001680">
    <property type="entry name" value="WD40_rpt"/>
</dbReference>
<evidence type="ECO:0000256" key="1">
    <source>
        <dbReference type="ARBA" id="ARBA00004496"/>
    </source>
</evidence>
<dbReference type="AlphaFoldDB" id="A0A1S8WSA3"/>
<dbReference type="GO" id="GO:0045503">
    <property type="term" value="F:dynein light chain binding"/>
    <property type="evidence" value="ECO:0007669"/>
    <property type="project" value="TreeGrafter"/>
</dbReference>
<dbReference type="Pfam" id="PF00400">
    <property type="entry name" value="WD40"/>
    <property type="match status" value="2"/>
</dbReference>
<keyword evidence="3" id="KW-0853">WD repeat</keyword>
<evidence type="ECO:0000313" key="6">
    <source>
        <dbReference type="Proteomes" id="UP000243686"/>
    </source>
</evidence>
<keyword evidence="2" id="KW-0963">Cytoplasm</keyword>
<dbReference type="PANTHER" id="PTHR12442:SF22">
    <property type="entry name" value="CYTOPLASMIC DYNEIN 1 INTERMEDIATE CHAIN-RELATED"/>
    <property type="match status" value="1"/>
</dbReference>
<dbReference type="PANTHER" id="PTHR12442">
    <property type="entry name" value="DYNEIN INTERMEDIATE CHAIN"/>
    <property type="match status" value="1"/>
</dbReference>
<evidence type="ECO:0000256" key="4">
    <source>
        <dbReference type="ARBA" id="ARBA00022737"/>
    </source>
</evidence>
<dbReference type="EMBL" id="KV895636">
    <property type="protein sequence ID" value="OON17261.1"/>
    <property type="molecule type" value="Genomic_DNA"/>
</dbReference>
<dbReference type="InterPro" id="IPR050687">
    <property type="entry name" value="Dynein_IC"/>
</dbReference>
<dbReference type="GO" id="GO:0010970">
    <property type="term" value="P:transport along microtubule"/>
    <property type="evidence" value="ECO:0007669"/>
    <property type="project" value="TreeGrafter"/>
</dbReference>
<proteinExistence type="predicted"/>
<protein>
    <submittedName>
        <fullName evidence="5">WD domain, G-beta repeat protein</fullName>
    </submittedName>
</protein>
<keyword evidence="6" id="KW-1185">Reference proteome</keyword>
<organism evidence="5 6">
    <name type="scientific">Opisthorchis viverrini</name>
    <name type="common">Southeast Asian liver fluke</name>
    <dbReference type="NCBI Taxonomy" id="6198"/>
    <lineage>
        <taxon>Eukaryota</taxon>
        <taxon>Metazoa</taxon>
        <taxon>Spiralia</taxon>
        <taxon>Lophotrochozoa</taxon>
        <taxon>Platyhelminthes</taxon>
        <taxon>Trematoda</taxon>
        <taxon>Digenea</taxon>
        <taxon>Opisthorchiida</taxon>
        <taxon>Opisthorchiata</taxon>
        <taxon>Opisthorchiidae</taxon>
        <taxon>Opisthorchis</taxon>
    </lineage>
</organism>